<evidence type="ECO:0000256" key="1">
    <source>
        <dbReference type="ARBA" id="ARBA00011353"/>
    </source>
</evidence>
<evidence type="ECO:0000313" key="2">
    <source>
        <dbReference type="EMBL" id="TKA21830.1"/>
    </source>
</evidence>
<comment type="subunit">
    <text evidence="1">Component of the NuA4 histone acetyltransferase complex.</text>
</comment>
<evidence type="ECO:0000313" key="3">
    <source>
        <dbReference type="Proteomes" id="UP000310066"/>
    </source>
</evidence>
<protein>
    <recommendedName>
        <fullName evidence="4">Chromo domain-containing protein</fullName>
    </recommendedName>
</protein>
<proteinExistence type="predicted"/>
<dbReference type="InterPro" id="IPR016197">
    <property type="entry name" value="Chromo-like_dom_sf"/>
</dbReference>
<dbReference type="EMBL" id="NAJP01000346">
    <property type="protein sequence ID" value="TKA21830.1"/>
    <property type="molecule type" value="Genomic_DNA"/>
</dbReference>
<name>A0A4U0TJ43_9PEZI</name>
<gene>
    <name evidence="2" type="ORF">B0A54_18067</name>
</gene>
<organism evidence="2 3">
    <name type="scientific">Friedmanniomyces endolithicus</name>
    <dbReference type="NCBI Taxonomy" id="329885"/>
    <lineage>
        <taxon>Eukaryota</taxon>
        <taxon>Fungi</taxon>
        <taxon>Dikarya</taxon>
        <taxon>Ascomycota</taxon>
        <taxon>Pezizomycotina</taxon>
        <taxon>Dothideomycetes</taxon>
        <taxon>Dothideomycetidae</taxon>
        <taxon>Mycosphaerellales</taxon>
        <taxon>Teratosphaeriaceae</taxon>
        <taxon>Friedmanniomyces</taxon>
    </lineage>
</organism>
<dbReference type="AlphaFoldDB" id="A0A4U0TJ43"/>
<evidence type="ECO:0008006" key="4">
    <source>
        <dbReference type="Google" id="ProtNLM"/>
    </source>
</evidence>
<dbReference type="Proteomes" id="UP000310066">
    <property type="component" value="Unassembled WGS sequence"/>
</dbReference>
<dbReference type="SUPFAM" id="SSF54160">
    <property type="entry name" value="Chromo domain-like"/>
    <property type="match status" value="1"/>
</dbReference>
<sequence length="135" mass="15668">MPTKLDVDSVLNNLAVRYRKHPRRASDKEWDVRNILNFRLYNDEPQYQVSWENCVLPESDLVCVLVNDSPLGNDVQELHQIEYDGLEENKLLVVWDADWVAASELSRGKGMLAHDFWLAIYLRKGLEDSAPLKLE</sequence>
<reference evidence="2 3" key="1">
    <citation type="submission" date="2017-03" db="EMBL/GenBank/DDBJ databases">
        <title>Genomes of endolithic fungi from Antarctica.</title>
        <authorList>
            <person name="Coleine C."/>
            <person name="Masonjones S."/>
            <person name="Stajich J.E."/>
        </authorList>
    </citation>
    <scope>NUCLEOTIDE SEQUENCE [LARGE SCALE GENOMIC DNA]</scope>
    <source>
        <strain evidence="2 3">CCFEE 5311</strain>
    </source>
</reference>
<comment type="caution">
    <text evidence="2">The sequence shown here is derived from an EMBL/GenBank/DDBJ whole genome shotgun (WGS) entry which is preliminary data.</text>
</comment>
<accession>A0A4U0TJ43</accession>